<organism evidence="1 2">
    <name type="scientific">Eumeta variegata</name>
    <name type="common">Bagworm moth</name>
    <name type="synonym">Eumeta japonica</name>
    <dbReference type="NCBI Taxonomy" id="151549"/>
    <lineage>
        <taxon>Eukaryota</taxon>
        <taxon>Metazoa</taxon>
        <taxon>Ecdysozoa</taxon>
        <taxon>Arthropoda</taxon>
        <taxon>Hexapoda</taxon>
        <taxon>Insecta</taxon>
        <taxon>Pterygota</taxon>
        <taxon>Neoptera</taxon>
        <taxon>Endopterygota</taxon>
        <taxon>Lepidoptera</taxon>
        <taxon>Glossata</taxon>
        <taxon>Ditrysia</taxon>
        <taxon>Tineoidea</taxon>
        <taxon>Psychidae</taxon>
        <taxon>Oiketicinae</taxon>
        <taxon>Eumeta</taxon>
    </lineage>
</organism>
<evidence type="ECO:0000313" key="1">
    <source>
        <dbReference type="EMBL" id="GBP12190.1"/>
    </source>
</evidence>
<evidence type="ECO:0000313" key="2">
    <source>
        <dbReference type="Proteomes" id="UP000299102"/>
    </source>
</evidence>
<reference evidence="1 2" key="1">
    <citation type="journal article" date="2019" name="Commun. Biol.">
        <title>The bagworm genome reveals a unique fibroin gene that provides high tensile strength.</title>
        <authorList>
            <person name="Kono N."/>
            <person name="Nakamura H."/>
            <person name="Ohtoshi R."/>
            <person name="Tomita M."/>
            <person name="Numata K."/>
            <person name="Arakawa K."/>
        </authorList>
    </citation>
    <scope>NUCLEOTIDE SEQUENCE [LARGE SCALE GENOMIC DNA]</scope>
</reference>
<dbReference type="Proteomes" id="UP000299102">
    <property type="component" value="Unassembled WGS sequence"/>
</dbReference>
<protein>
    <submittedName>
        <fullName evidence="1">Uncharacterized protein</fullName>
    </submittedName>
</protein>
<name>A0A4C1TF35_EUMVA</name>
<dbReference type="AlphaFoldDB" id="A0A4C1TF35"/>
<dbReference type="OrthoDB" id="20872at2759"/>
<accession>A0A4C1TF35</accession>
<gene>
    <name evidence="1" type="ORF">EVAR_6370_1</name>
</gene>
<sequence>MKSKLRVGSESSLGLISELKTGLASELSRTELWLTACPIVIKYEGIHYTSIWVEPRSKVNGQTACAIADRLGYISAVEALRPVTENTLSQAVGDAAPTPLQGAGFEPQVSPQHVCVPITPTYCASRSVTHVWRPASFDLFIADRNTAVCFSLEFTAAFAV</sequence>
<comment type="caution">
    <text evidence="1">The sequence shown here is derived from an EMBL/GenBank/DDBJ whole genome shotgun (WGS) entry which is preliminary data.</text>
</comment>
<keyword evidence="2" id="KW-1185">Reference proteome</keyword>
<dbReference type="EMBL" id="BGZK01000050">
    <property type="protein sequence ID" value="GBP12190.1"/>
    <property type="molecule type" value="Genomic_DNA"/>
</dbReference>
<proteinExistence type="predicted"/>